<dbReference type="GO" id="GO:0015031">
    <property type="term" value="P:protein transport"/>
    <property type="evidence" value="ECO:0007669"/>
    <property type="project" value="UniProtKB-KW"/>
</dbReference>
<keyword evidence="3" id="KW-0653">Protein transport</keyword>
<evidence type="ECO:0000313" key="6">
    <source>
        <dbReference type="Proteomes" id="UP000697297"/>
    </source>
</evidence>
<organism evidence="4 7">
    <name type="scientific">Ogataea haglerorum</name>
    <dbReference type="NCBI Taxonomy" id="1937702"/>
    <lineage>
        <taxon>Eukaryota</taxon>
        <taxon>Fungi</taxon>
        <taxon>Dikarya</taxon>
        <taxon>Ascomycota</taxon>
        <taxon>Saccharomycotina</taxon>
        <taxon>Pichiomycetes</taxon>
        <taxon>Pichiales</taxon>
        <taxon>Pichiaceae</taxon>
        <taxon>Ogataea</taxon>
    </lineage>
</organism>
<evidence type="ECO:0008006" key="8">
    <source>
        <dbReference type="Google" id="ProtNLM"/>
    </source>
</evidence>
<dbReference type="GO" id="GO:0005829">
    <property type="term" value="C:cytosol"/>
    <property type="evidence" value="ECO:0007669"/>
    <property type="project" value="TreeGrafter"/>
</dbReference>
<evidence type="ECO:0000313" key="7">
    <source>
        <dbReference type="Proteomes" id="UP000738402"/>
    </source>
</evidence>
<gene>
    <name evidence="4" type="ORF">KL933_004986</name>
    <name evidence="5" type="ORF">KL946_005126</name>
</gene>
<evidence type="ECO:0000313" key="4">
    <source>
        <dbReference type="EMBL" id="KAG7724235.1"/>
    </source>
</evidence>
<dbReference type="Gene3D" id="2.170.150.10">
    <property type="entry name" value="Metal Binding Protein, Guanine Nucleotide Exchange Factor, Chain A"/>
    <property type="match status" value="1"/>
</dbReference>
<name>A0AAN6D181_9ASCO</name>
<evidence type="ECO:0000256" key="2">
    <source>
        <dbReference type="ARBA" id="ARBA00022658"/>
    </source>
</evidence>
<dbReference type="GO" id="GO:0005085">
    <property type="term" value="F:guanyl-nucleotide exchange factor activity"/>
    <property type="evidence" value="ECO:0007669"/>
    <property type="project" value="UniProtKB-KW"/>
</dbReference>
<keyword evidence="2" id="KW-0344">Guanine-nucleotide releasing factor</keyword>
<dbReference type="GO" id="GO:0007264">
    <property type="term" value="P:small GTPase-mediated signal transduction"/>
    <property type="evidence" value="ECO:0007669"/>
    <property type="project" value="InterPro"/>
</dbReference>
<dbReference type="Proteomes" id="UP000738402">
    <property type="component" value="Unassembled WGS sequence"/>
</dbReference>
<keyword evidence="1" id="KW-0813">Transport</keyword>
<proteinExistence type="predicted"/>
<dbReference type="PANTHER" id="PTHR13276:SF0">
    <property type="entry name" value="GUANINE NUCLEOTIDE EXCHANGE FACTOR MSS4"/>
    <property type="match status" value="1"/>
</dbReference>
<dbReference type="GO" id="GO:0008270">
    <property type="term" value="F:zinc ion binding"/>
    <property type="evidence" value="ECO:0007669"/>
    <property type="project" value="TreeGrafter"/>
</dbReference>
<evidence type="ECO:0000313" key="5">
    <source>
        <dbReference type="EMBL" id="KAG7761900.1"/>
    </source>
</evidence>
<dbReference type="Pfam" id="PF04421">
    <property type="entry name" value="Mss4"/>
    <property type="match status" value="1"/>
</dbReference>
<dbReference type="AlphaFoldDB" id="A0AAN6D181"/>
<dbReference type="PROSITE" id="PS51796">
    <property type="entry name" value="MSS4"/>
    <property type="match status" value="1"/>
</dbReference>
<dbReference type="GO" id="GO:0016020">
    <property type="term" value="C:membrane"/>
    <property type="evidence" value="ECO:0007669"/>
    <property type="project" value="TreeGrafter"/>
</dbReference>
<dbReference type="PANTHER" id="PTHR13276">
    <property type="entry name" value="GUANINE NUCLEOTIDE EXCHANGE FACTOR MSS4"/>
    <property type="match status" value="1"/>
</dbReference>
<sequence>MSSFHQIDSTTQYALRCPFCRCKIISSTPQRSRYASISPMPREFAFVDLSPSLQINSHVPDHNDVFFHVGSMWDFDNIGVSRPSSEIAVEMENLENQDKMVLQVARFLTCADCDKGPLGFAAQDKCTPPDKPENGENLIYFLRGGSCLYDS</sequence>
<dbReference type="EMBL" id="JAHLUH010000018">
    <property type="protein sequence ID" value="KAG7724235.1"/>
    <property type="molecule type" value="Genomic_DNA"/>
</dbReference>
<evidence type="ECO:0000256" key="3">
    <source>
        <dbReference type="ARBA" id="ARBA00022927"/>
    </source>
</evidence>
<dbReference type="InterPro" id="IPR011323">
    <property type="entry name" value="Mss4/transl-control_tumour"/>
</dbReference>
<protein>
    <recommendedName>
        <fullName evidence="8">Mss4-like protein</fullName>
    </recommendedName>
</protein>
<dbReference type="EMBL" id="JAHLUN010000019">
    <property type="protein sequence ID" value="KAG7761900.1"/>
    <property type="molecule type" value="Genomic_DNA"/>
</dbReference>
<evidence type="ECO:0000256" key="1">
    <source>
        <dbReference type="ARBA" id="ARBA00022448"/>
    </source>
</evidence>
<dbReference type="GO" id="GO:0006892">
    <property type="term" value="P:post-Golgi vesicle-mediated transport"/>
    <property type="evidence" value="ECO:0007669"/>
    <property type="project" value="TreeGrafter"/>
</dbReference>
<dbReference type="Proteomes" id="UP000697297">
    <property type="component" value="Unassembled WGS sequence"/>
</dbReference>
<dbReference type="SUPFAM" id="SSF51316">
    <property type="entry name" value="Mss4-like"/>
    <property type="match status" value="1"/>
</dbReference>
<reference evidence="4 6" key="1">
    <citation type="journal article" date="2021" name="G3 (Bethesda)">
        <title>Genomic diversity, chromosomal rearrangements, and interspecies hybridization in the ogataea polymorpha species complex.</title>
        <authorList>
            <person name="Hanson S.J."/>
            <person name="Cinneide E.O."/>
            <person name="Salzberg L.I."/>
            <person name="Wolfe K.H."/>
            <person name="McGowan J."/>
            <person name="Fitzpatrick D.A."/>
            <person name="Matlin K."/>
        </authorList>
    </citation>
    <scope>NUCLEOTIDE SEQUENCE</scope>
    <source>
        <strain evidence="5">81-436-3</strain>
        <strain evidence="4">83-405-1</strain>
    </source>
</reference>
<comment type="caution">
    <text evidence="4">The sequence shown here is derived from an EMBL/GenBank/DDBJ whole genome shotgun (WGS) entry which is preliminary data.</text>
</comment>
<dbReference type="InterPro" id="IPR011057">
    <property type="entry name" value="Mss4-like_sf"/>
</dbReference>
<dbReference type="InterPro" id="IPR007515">
    <property type="entry name" value="Mss4"/>
</dbReference>
<accession>A0AAN6D181</accession>
<keyword evidence="6" id="KW-1185">Reference proteome</keyword>